<evidence type="ECO:0000256" key="3">
    <source>
        <dbReference type="ARBA" id="ARBA00022448"/>
    </source>
</evidence>
<dbReference type="Pfam" id="PF01545">
    <property type="entry name" value="Cation_efflux"/>
    <property type="match status" value="1"/>
</dbReference>
<evidence type="ECO:0000256" key="1">
    <source>
        <dbReference type="ARBA" id="ARBA00004141"/>
    </source>
</evidence>
<proteinExistence type="inferred from homology"/>
<dbReference type="NCBIfam" id="TIGR01297">
    <property type="entry name" value="CDF"/>
    <property type="match status" value="1"/>
</dbReference>
<reference evidence="10 13" key="1">
    <citation type="submission" date="2019-02" db="EMBL/GenBank/DDBJ databases">
        <title>Genome sequencing of Clostridium botulinum clinical isolates.</title>
        <authorList>
            <person name="Brunt J."/>
            <person name="Van Vliet A.H.M."/>
            <person name="Stringer S.C."/>
            <person name="Grant K.A."/>
            <person name="Carter A.C."/>
            <person name="Peck M.W."/>
        </authorList>
    </citation>
    <scope>NUCLEOTIDE SEQUENCE [LARGE SCALE GENOMIC DNA]</scope>
    <source>
        <strain evidence="10 13">H113700579</strain>
    </source>
</reference>
<feature type="transmembrane region" description="Helical" evidence="7">
    <location>
        <begin position="85"/>
        <end position="106"/>
    </location>
</feature>
<reference evidence="14 15" key="2">
    <citation type="submission" date="2019-04" db="EMBL/GenBank/DDBJ databases">
        <title>Genome sequencing of Clostridium botulinum Groups I-IV and Clostridium butyricum.</title>
        <authorList>
            <person name="Brunt J."/>
            <person name="Van Vliet A.H.M."/>
            <person name="Stringer S.C."/>
            <person name="Carter A.T."/>
            <person name="Peck M.W."/>
        </authorList>
    </citation>
    <scope>NUCLEOTIDE SEQUENCE [LARGE SCALE GENOMIC DNA]</scope>
    <source>
        <strain evidence="11 15">1605</strain>
        <strain evidence="12 14">CB-K-33E</strain>
    </source>
</reference>
<evidence type="ECO:0000256" key="5">
    <source>
        <dbReference type="ARBA" id="ARBA00022989"/>
    </source>
</evidence>
<dbReference type="Proteomes" id="UP000476820">
    <property type="component" value="Unassembled WGS sequence"/>
</dbReference>
<evidence type="ECO:0000313" key="13">
    <source>
        <dbReference type="Proteomes" id="UP000472355"/>
    </source>
</evidence>
<keyword evidence="5 7" id="KW-1133">Transmembrane helix</keyword>
<evidence type="ECO:0000313" key="11">
    <source>
        <dbReference type="EMBL" id="NFF88513.1"/>
    </source>
</evidence>
<dbReference type="EMBL" id="SGKU01000013">
    <property type="protein sequence ID" value="NFA42233.1"/>
    <property type="molecule type" value="Genomic_DNA"/>
</dbReference>
<dbReference type="InterPro" id="IPR058533">
    <property type="entry name" value="Cation_efflux_TM"/>
</dbReference>
<sequence>MKELNNNERLKIGYRVSIVTIIGNVILSIIKIGIGIIASSKAMIADGVHSLSDVFSTIGVIIGLKLSSKKADKEHPYGHEKFESLTSVFLGIMLVLVSLGIGFSGIKNLIYGNYSIPGSLAIFAAVISIVSKEAMYWYTLKYAEKINSTSLKADAWHHRSDSFSSIGALIGIIGARMGFPMLDPAIALVISIIIIKVSYDILKQSINQLMDTSIGDDAIKKMNAAIHSIDGVKNIDNLKTRFHASKIYVDVEISVESDISVEEGHKIAMNVHNIIEKNKDVKHCMVHVNPFREKEIL</sequence>
<dbReference type="PANTHER" id="PTHR43840">
    <property type="entry name" value="MITOCHONDRIAL METAL TRANSPORTER 1-RELATED"/>
    <property type="match status" value="1"/>
</dbReference>
<keyword evidence="3" id="KW-0813">Transport</keyword>
<evidence type="ECO:0000313" key="14">
    <source>
        <dbReference type="Proteomes" id="UP000473681"/>
    </source>
</evidence>
<evidence type="ECO:0000259" key="9">
    <source>
        <dbReference type="Pfam" id="PF16916"/>
    </source>
</evidence>
<feature type="transmembrane region" description="Helical" evidence="7">
    <location>
        <begin position="12"/>
        <end position="38"/>
    </location>
</feature>
<dbReference type="EMBL" id="SWVK01000015">
    <property type="protein sequence ID" value="NFN35786.1"/>
    <property type="molecule type" value="Genomic_DNA"/>
</dbReference>
<evidence type="ECO:0000256" key="6">
    <source>
        <dbReference type="ARBA" id="ARBA00023136"/>
    </source>
</evidence>
<dbReference type="Gene3D" id="1.20.1510.10">
    <property type="entry name" value="Cation efflux protein transmembrane domain"/>
    <property type="match status" value="1"/>
</dbReference>
<evidence type="ECO:0000313" key="12">
    <source>
        <dbReference type="EMBL" id="NFN35786.1"/>
    </source>
</evidence>
<feature type="transmembrane region" description="Helical" evidence="7">
    <location>
        <begin position="118"/>
        <end position="140"/>
    </location>
</feature>
<dbReference type="SUPFAM" id="SSF161111">
    <property type="entry name" value="Cation efflux protein transmembrane domain-like"/>
    <property type="match status" value="1"/>
</dbReference>
<dbReference type="RefSeq" id="WP_012451790.1">
    <property type="nucleotide sequence ID" value="NZ_CP010520.1"/>
</dbReference>
<protein>
    <submittedName>
        <fullName evidence="11">Cation transporter</fullName>
    </submittedName>
</protein>
<dbReference type="InterPro" id="IPR036837">
    <property type="entry name" value="Cation_efflux_CTD_sf"/>
</dbReference>
<comment type="similarity">
    <text evidence="2">Belongs to the cation diffusion facilitator (CDF) transporter (TC 2.A.4) family.</text>
</comment>
<accession>A0A0L9Y8C6</accession>
<keyword evidence="4 7" id="KW-0812">Transmembrane</keyword>
<dbReference type="OrthoDB" id="9806522at2"/>
<evidence type="ECO:0000256" key="7">
    <source>
        <dbReference type="SAM" id="Phobius"/>
    </source>
</evidence>
<dbReference type="SUPFAM" id="SSF160240">
    <property type="entry name" value="Cation efflux protein cytoplasmic domain-like"/>
    <property type="match status" value="1"/>
</dbReference>
<dbReference type="GO" id="GO:0008324">
    <property type="term" value="F:monoatomic cation transmembrane transporter activity"/>
    <property type="evidence" value="ECO:0007669"/>
    <property type="project" value="InterPro"/>
</dbReference>
<organism evidence="11 15">
    <name type="scientific">Clostridium botulinum</name>
    <dbReference type="NCBI Taxonomy" id="1491"/>
    <lineage>
        <taxon>Bacteria</taxon>
        <taxon>Bacillati</taxon>
        <taxon>Bacillota</taxon>
        <taxon>Clostridia</taxon>
        <taxon>Eubacteriales</taxon>
        <taxon>Clostridiaceae</taxon>
        <taxon>Clostridium</taxon>
    </lineage>
</organism>
<dbReference type="Pfam" id="PF16916">
    <property type="entry name" value="ZT_dimer"/>
    <property type="match status" value="1"/>
</dbReference>
<dbReference type="EMBL" id="SWOV01000031">
    <property type="protein sequence ID" value="NFF88513.1"/>
    <property type="molecule type" value="Genomic_DNA"/>
</dbReference>
<dbReference type="InterPro" id="IPR027469">
    <property type="entry name" value="Cation_efflux_TMD_sf"/>
</dbReference>
<dbReference type="InterPro" id="IPR050291">
    <property type="entry name" value="CDF_Transporter"/>
</dbReference>
<dbReference type="FunFam" id="1.20.1510.10:FF:000006">
    <property type="entry name" value="Divalent cation efflux transporter"/>
    <property type="match status" value="1"/>
</dbReference>
<gene>
    <name evidence="10" type="ORF">EXM65_06485</name>
    <name evidence="11" type="ORF">FC774_11610</name>
    <name evidence="12" type="ORF">FDB51_11775</name>
</gene>
<evidence type="ECO:0000256" key="2">
    <source>
        <dbReference type="ARBA" id="ARBA00008114"/>
    </source>
</evidence>
<evidence type="ECO:0000256" key="4">
    <source>
        <dbReference type="ARBA" id="ARBA00022692"/>
    </source>
</evidence>
<evidence type="ECO:0000313" key="10">
    <source>
        <dbReference type="EMBL" id="NFA42233.1"/>
    </source>
</evidence>
<dbReference type="PANTHER" id="PTHR43840:SF15">
    <property type="entry name" value="MITOCHONDRIAL METAL TRANSPORTER 1-RELATED"/>
    <property type="match status" value="1"/>
</dbReference>
<dbReference type="Gene3D" id="3.30.70.1350">
    <property type="entry name" value="Cation efflux protein, cytoplasmic domain"/>
    <property type="match status" value="1"/>
</dbReference>
<dbReference type="InterPro" id="IPR027470">
    <property type="entry name" value="Cation_efflux_CTD"/>
</dbReference>
<evidence type="ECO:0000259" key="8">
    <source>
        <dbReference type="Pfam" id="PF01545"/>
    </source>
</evidence>
<evidence type="ECO:0000313" key="15">
    <source>
        <dbReference type="Proteomes" id="UP000476820"/>
    </source>
</evidence>
<comment type="subcellular location">
    <subcellularLocation>
        <location evidence="1">Membrane</location>
        <topology evidence="1">Multi-pass membrane protein</topology>
    </subcellularLocation>
</comment>
<dbReference type="InterPro" id="IPR002524">
    <property type="entry name" value="Cation_efflux"/>
</dbReference>
<dbReference type="Proteomes" id="UP000473681">
    <property type="component" value="Unassembled WGS sequence"/>
</dbReference>
<dbReference type="GO" id="GO:0016020">
    <property type="term" value="C:membrane"/>
    <property type="evidence" value="ECO:0007669"/>
    <property type="project" value="UniProtKB-SubCell"/>
</dbReference>
<dbReference type="AlphaFoldDB" id="A0A0L9Y8C6"/>
<name>A0A0L9Y8C6_CLOBO</name>
<feature type="domain" description="Cation efflux protein transmembrane" evidence="8">
    <location>
        <begin position="18"/>
        <end position="210"/>
    </location>
</feature>
<keyword evidence="6 7" id="KW-0472">Membrane</keyword>
<comment type="caution">
    <text evidence="11">The sequence shown here is derived from an EMBL/GenBank/DDBJ whole genome shotgun (WGS) entry which is preliminary data.</text>
</comment>
<dbReference type="Proteomes" id="UP000472355">
    <property type="component" value="Unassembled WGS sequence"/>
</dbReference>
<feature type="domain" description="Cation efflux protein cytoplasmic" evidence="9">
    <location>
        <begin position="216"/>
        <end position="290"/>
    </location>
</feature>